<dbReference type="Proteomes" id="UP000614601">
    <property type="component" value="Unassembled WGS sequence"/>
</dbReference>
<comment type="caution">
    <text evidence="2">The sequence shown here is derived from an EMBL/GenBank/DDBJ whole genome shotgun (WGS) entry which is preliminary data.</text>
</comment>
<feature type="compositionally biased region" description="Low complexity" evidence="1">
    <location>
        <begin position="330"/>
        <end position="340"/>
    </location>
</feature>
<dbReference type="Proteomes" id="UP000783686">
    <property type="component" value="Unassembled WGS sequence"/>
</dbReference>
<dbReference type="EMBL" id="CAJFDH010000003">
    <property type="protein sequence ID" value="CAD5214558.1"/>
    <property type="molecule type" value="Genomic_DNA"/>
</dbReference>
<accession>A0A811KGU3</accession>
<sequence length="340" mass="38476">MPVYVYFIDDGKVLEQSFVVALPDRPLNHAELVQEVRGQLDLSPRLHLLTTRYRIALNYFEKLKVPPSSINRNDELQMAFGLKLHDTCPSLPILCTPNIASPQAPASSLASLKKERTEHDDIVVVDDIPTTSSPALVKNSPPTLSNAAQAGDNRFNVTNQIVQRVHANDSNQVNALLNAFLHQLNEKPAERDFVGRERMKKSKRPSRNYTEEEVEAQEILKNYTLSNVINECQQAQFLKNCLSENVIDENFYVTLSNALALFIVTKTDKLWTPRTLMPVVEHYFQPYPQLDITHLFGPQSFRLRNKLNHIRMTRKGQTDREADVVSRTVSSPSSSPASAE</sequence>
<name>A0A811KGU3_9BILA</name>
<feature type="region of interest" description="Disordered" evidence="1">
    <location>
        <begin position="314"/>
        <end position="340"/>
    </location>
</feature>
<dbReference type="EMBL" id="CAJFCW020000003">
    <property type="protein sequence ID" value="CAG9102922.1"/>
    <property type="molecule type" value="Genomic_DNA"/>
</dbReference>
<reference evidence="2" key="1">
    <citation type="submission" date="2020-09" db="EMBL/GenBank/DDBJ databases">
        <authorList>
            <person name="Kikuchi T."/>
        </authorList>
    </citation>
    <scope>NUCLEOTIDE SEQUENCE</scope>
    <source>
        <strain evidence="2">SH1</strain>
    </source>
</reference>
<evidence type="ECO:0000313" key="2">
    <source>
        <dbReference type="EMBL" id="CAD5214558.1"/>
    </source>
</evidence>
<protein>
    <submittedName>
        <fullName evidence="2">Uncharacterized protein</fullName>
    </submittedName>
</protein>
<organism evidence="2 3">
    <name type="scientific">Bursaphelenchus okinawaensis</name>
    <dbReference type="NCBI Taxonomy" id="465554"/>
    <lineage>
        <taxon>Eukaryota</taxon>
        <taxon>Metazoa</taxon>
        <taxon>Ecdysozoa</taxon>
        <taxon>Nematoda</taxon>
        <taxon>Chromadorea</taxon>
        <taxon>Rhabditida</taxon>
        <taxon>Tylenchina</taxon>
        <taxon>Tylenchomorpha</taxon>
        <taxon>Aphelenchoidea</taxon>
        <taxon>Aphelenchoididae</taxon>
        <taxon>Bursaphelenchus</taxon>
    </lineage>
</organism>
<dbReference type="AlphaFoldDB" id="A0A811KGU3"/>
<proteinExistence type="predicted"/>
<evidence type="ECO:0000256" key="1">
    <source>
        <dbReference type="SAM" id="MobiDB-lite"/>
    </source>
</evidence>
<gene>
    <name evidence="2" type="ORF">BOKJ2_LOCUS5653</name>
</gene>
<dbReference type="OrthoDB" id="10463084at2759"/>
<keyword evidence="3" id="KW-1185">Reference proteome</keyword>
<evidence type="ECO:0000313" key="3">
    <source>
        <dbReference type="Proteomes" id="UP000614601"/>
    </source>
</evidence>